<dbReference type="EMBL" id="JBJKFK010000515">
    <property type="protein sequence ID" value="KAL3316598.1"/>
    <property type="molecule type" value="Genomic_DNA"/>
</dbReference>
<keyword evidence="2 5" id="KW-0812">Transmembrane</keyword>
<feature type="transmembrane region" description="Helical" evidence="5">
    <location>
        <begin position="269"/>
        <end position="290"/>
    </location>
</feature>
<protein>
    <recommendedName>
        <fullName evidence="6">G-protein coupled receptors family 1 profile domain-containing protein</fullName>
    </recommendedName>
</protein>
<comment type="caution">
    <text evidence="7">The sequence shown here is derived from an EMBL/GenBank/DDBJ whole genome shotgun (WGS) entry which is preliminary data.</text>
</comment>
<accession>A0ABD2QAK3</accession>
<reference evidence="7 8" key="1">
    <citation type="submission" date="2024-11" db="EMBL/GenBank/DDBJ databases">
        <title>Adaptive evolution of stress response genes in parasites aligns with host niche diversity.</title>
        <authorList>
            <person name="Hahn C."/>
            <person name="Resl P."/>
        </authorList>
    </citation>
    <scope>NUCLEOTIDE SEQUENCE [LARGE SCALE GENOMIC DNA]</scope>
    <source>
        <strain evidence="7">EGGRZ-B1_66</strain>
        <tissue evidence="7">Body</tissue>
    </source>
</reference>
<evidence type="ECO:0000256" key="3">
    <source>
        <dbReference type="ARBA" id="ARBA00022989"/>
    </source>
</evidence>
<evidence type="ECO:0000256" key="5">
    <source>
        <dbReference type="SAM" id="Phobius"/>
    </source>
</evidence>
<gene>
    <name evidence="7" type="ORF">Ciccas_004756</name>
</gene>
<dbReference type="SUPFAM" id="SSF81321">
    <property type="entry name" value="Family A G protein-coupled receptor-like"/>
    <property type="match status" value="1"/>
</dbReference>
<comment type="subcellular location">
    <subcellularLocation>
        <location evidence="1">Membrane</location>
    </subcellularLocation>
</comment>
<keyword evidence="8" id="KW-1185">Reference proteome</keyword>
<dbReference type="PANTHER" id="PTHR46641">
    <property type="entry name" value="FMRFAMIDE RECEPTOR-RELATED"/>
    <property type="match status" value="1"/>
</dbReference>
<feature type="domain" description="G-protein coupled receptors family 1 profile" evidence="6">
    <location>
        <begin position="25"/>
        <end position="334"/>
    </location>
</feature>
<sequence>MAQATELHLLFGIFGFIVSLFGMLGNSLALPAFSFHGRLSGTEVYLLGMVITDIIFLILTMLLRLGPYISSEYGTQVKYYSRFSVHLIPWLGPFEDMARVASTWLVLGLLFDRFIYIRYGMAGKESYSRKRVSLILSFLMLCLGAYQLPRIFEFTLICNHEVSDKHGPMTGMLVIRSWMGSQSTYLNLIYSHLRIPINYTMPIIFSCVFFFLICVRLPTRKDVAKSEKSPSTFLAAGDPQMIPLTADAVQVDTEVQWRRKLIYMRERRFTELSLFLGAVLIFQLVFYLLYDCLRLESSLPPWKPNALLSDQFKVWELVARVIDFLFPALRPIAYAFTCHEYMRELRDIFCCRKSEASQFYSVDYKEARSYEELVQLPPLNQEERAANSLQEEK</sequence>
<organism evidence="7 8">
    <name type="scientific">Cichlidogyrus casuarinus</name>
    <dbReference type="NCBI Taxonomy" id="1844966"/>
    <lineage>
        <taxon>Eukaryota</taxon>
        <taxon>Metazoa</taxon>
        <taxon>Spiralia</taxon>
        <taxon>Lophotrochozoa</taxon>
        <taxon>Platyhelminthes</taxon>
        <taxon>Monogenea</taxon>
        <taxon>Monopisthocotylea</taxon>
        <taxon>Dactylogyridea</taxon>
        <taxon>Ancyrocephalidae</taxon>
        <taxon>Cichlidogyrus</taxon>
    </lineage>
</organism>
<evidence type="ECO:0000256" key="2">
    <source>
        <dbReference type="ARBA" id="ARBA00022692"/>
    </source>
</evidence>
<dbReference type="Proteomes" id="UP001626550">
    <property type="component" value="Unassembled WGS sequence"/>
</dbReference>
<evidence type="ECO:0000259" key="6">
    <source>
        <dbReference type="PROSITE" id="PS50262"/>
    </source>
</evidence>
<feature type="transmembrane region" description="Helical" evidence="5">
    <location>
        <begin position="199"/>
        <end position="219"/>
    </location>
</feature>
<dbReference type="PANTHER" id="PTHR46641:SF2">
    <property type="entry name" value="FMRFAMIDE RECEPTOR"/>
    <property type="match status" value="1"/>
</dbReference>
<name>A0ABD2QAK3_9PLAT</name>
<dbReference type="Gene3D" id="1.20.1070.10">
    <property type="entry name" value="Rhodopsin 7-helix transmembrane proteins"/>
    <property type="match status" value="1"/>
</dbReference>
<evidence type="ECO:0000313" key="7">
    <source>
        <dbReference type="EMBL" id="KAL3316598.1"/>
    </source>
</evidence>
<dbReference type="GO" id="GO:0016020">
    <property type="term" value="C:membrane"/>
    <property type="evidence" value="ECO:0007669"/>
    <property type="project" value="UniProtKB-SubCell"/>
</dbReference>
<dbReference type="PROSITE" id="PS50262">
    <property type="entry name" value="G_PROTEIN_RECEP_F1_2"/>
    <property type="match status" value="1"/>
</dbReference>
<dbReference type="InterPro" id="IPR052954">
    <property type="entry name" value="GPCR-Ligand_Int"/>
</dbReference>
<evidence type="ECO:0000256" key="1">
    <source>
        <dbReference type="ARBA" id="ARBA00004370"/>
    </source>
</evidence>
<evidence type="ECO:0000313" key="8">
    <source>
        <dbReference type="Proteomes" id="UP001626550"/>
    </source>
</evidence>
<dbReference type="AlphaFoldDB" id="A0ABD2QAK3"/>
<dbReference type="PRINTS" id="PR00237">
    <property type="entry name" value="GPCRRHODOPSN"/>
</dbReference>
<keyword evidence="3 5" id="KW-1133">Transmembrane helix</keyword>
<proteinExistence type="predicted"/>
<dbReference type="InterPro" id="IPR000276">
    <property type="entry name" value="GPCR_Rhodpsn"/>
</dbReference>
<dbReference type="InterPro" id="IPR017452">
    <property type="entry name" value="GPCR_Rhodpsn_7TM"/>
</dbReference>
<feature type="transmembrane region" description="Helical" evidence="5">
    <location>
        <begin position="131"/>
        <end position="148"/>
    </location>
</feature>
<keyword evidence="4 5" id="KW-0472">Membrane</keyword>
<feature type="transmembrane region" description="Helical" evidence="5">
    <location>
        <begin position="44"/>
        <end position="65"/>
    </location>
</feature>
<feature type="transmembrane region" description="Helical" evidence="5">
    <location>
        <begin position="7"/>
        <end position="24"/>
    </location>
</feature>
<dbReference type="InterPro" id="IPR019427">
    <property type="entry name" value="7TM_GPCR_serpentine_rcpt_Srw"/>
</dbReference>
<evidence type="ECO:0000256" key="4">
    <source>
        <dbReference type="ARBA" id="ARBA00023136"/>
    </source>
</evidence>
<dbReference type="Pfam" id="PF10324">
    <property type="entry name" value="7TM_GPCR_Srw"/>
    <property type="match status" value="1"/>
</dbReference>